<name>A0A816YHN8_9BILA</name>
<comment type="caution">
    <text evidence="2">The sequence shown here is derived from an EMBL/GenBank/DDBJ whole genome shotgun (WGS) entry which is preliminary data.</text>
</comment>
<dbReference type="AlphaFoldDB" id="A0A816YHN8"/>
<accession>A0A816YHN8</accession>
<protein>
    <submittedName>
        <fullName evidence="2">Uncharacterized protein</fullName>
    </submittedName>
</protein>
<evidence type="ECO:0000256" key="1">
    <source>
        <dbReference type="SAM" id="MobiDB-lite"/>
    </source>
</evidence>
<sequence>MVDNIDRVSEEEHIDHDKSGVV</sequence>
<feature type="non-terminal residue" evidence="2">
    <location>
        <position position="1"/>
    </location>
</feature>
<evidence type="ECO:0000313" key="2">
    <source>
        <dbReference type="EMBL" id="CAF2161495.1"/>
    </source>
</evidence>
<proteinExistence type="predicted"/>
<dbReference type="Proteomes" id="UP000663824">
    <property type="component" value="Unassembled WGS sequence"/>
</dbReference>
<feature type="region of interest" description="Disordered" evidence="1">
    <location>
        <begin position="1"/>
        <end position="22"/>
    </location>
</feature>
<organism evidence="2 3">
    <name type="scientific">Rotaria magnacalcarata</name>
    <dbReference type="NCBI Taxonomy" id="392030"/>
    <lineage>
        <taxon>Eukaryota</taxon>
        <taxon>Metazoa</taxon>
        <taxon>Spiralia</taxon>
        <taxon>Gnathifera</taxon>
        <taxon>Rotifera</taxon>
        <taxon>Eurotatoria</taxon>
        <taxon>Bdelloidea</taxon>
        <taxon>Philodinida</taxon>
        <taxon>Philodinidae</taxon>
        <taxon>Rotaria</taxon>
    </lineage>
</organism>
<gene>
    <name evidence="2" type="ORF">MBJ925_LOCUS33124</name>
</gene>
<dbReference type="EMBL" id="CAJNRE010018098">
    <property type="protein sequence ID" value="CAF2161495.1"/>
    <property type="molecule type" value="Genomic_DNA"/>
</dbReference>
<evidence type="ECO:0000313" key="3">
    <source>
        <dbReference type="Proteomes" id="UP000663824"/>
    </source>
</evidence>
<reference evidence="2" key="1">
    <citation type="submission" date="2021-02" db="EMBL/GenBank/DDBJ databases">
        <authorList>
            <person name="Nowell W R."/>
        </authorList>
    </citation>
    <scope>NUCLEOTIDE SEQUENCE</scope>
</reference>